<accession>A0A2M7FZD2</accession>
<protein>
    <recommendedName>
        <fullName evidence="4">Peptidase M4 domain-containing protein</fullName>
    </recommendedName>
</protein>
<feature type="signal peptide" evidence="1">
    <location>
        <begin position="1"/>
        <end position="20"/>
    </location>
</feature>
<feature type="chain" id="PRO_5014630515" description="Peptidase M4 domain-containing protein" evidence="1">
    <location>
        <begin position="21"/>
        <end position="403"/>
    </location>
</feature>
<dbReference type="SUPFAM" id="SSF55486">
    <property type="entry name" value="Metalloproteases ('zincins'), catalytic domain"/>
    <property type="match status" value="1"/>
</dbReference>
<proteinExistence type="predicted"/>
<dbReference type="PROSITE" id="PS51257">
    <property type="entry name" value="PROKAR_LIPOPROTEIN"/>
    <property type="match status" value="1"/>
</dbReference>
<gene>
    <name evidence="2" type="ORF">COW36_22705</name>
</gene>
<name>A0A2M7FZD2_9BACT</name>
<comment type="caution">
    <text evidence="2">The sequence shown here is derived from an EMBL/GenBank/DDBJ whole genome shotgun (WGS) entry which is preliminary data.</text>
</comment>
<evidence type="ECO:0000313" key="2">
    <source>
        <dbReference type="EMBL" id="PIW14190.1"/>
    </source>
</evidence>
<evidence type="ECO:0000256" key="1">
    <source>
        <dbReference type="SAM" id="SignalP"/>
    </source>
</evidence>
<reference evidence="2 3" key="1">
    <citation type="submission" date="2017-09" db="EMBL/GenBank/DDBJ databases">
        <title>Depth-based differentiation of microbial function through sediment-hosted aquifers and enrichment of novel symbionts in the deep terrestrial subsurface.</title>
        <authorList>
            <person name="Probst A.J."/>
            <person name="Ladd B."/>
            <person name="Jarett J.K."/>
            <person name="Geller-Mcgrath D.E."/>
            <person name="Sieber C.M."/>
            <person name="Emerson J.B."/>
            <person name="Anantharaman K."/>
            <person name="Thomas B.C."/>
            <person name="Malmstrom R."/>
            <person name="Stieglmeier M."/>
            <person name="Klingl A."/>
            <person name="Woyke T."/>
            <person name="Ryan C.M."/>
            <person name="Banfield J.F."/>
        </authorList>
    </citation>
    <scope>NUCLEOTIDE SEQUENCE [LARGE SCALE GENOMIC DNA]</scope>
    <source>
        <strain evidence="2">CG17_big_fil_post_rev_8_21_14_2_50_48_46</strain>
    </source>
</reference>
<keyword evidence="1" id="KW-0732">Signal</keyword>
<organism evidence="2 3">
    <name type="scientific">bacterium (Candidatus Blackallbacteria) CG17_big_fil_post_rev_8_21_14_2_50_48_46</name>
    <dbReference type="NCBI Taxonomy" id="2014261"/>
    <lineage>
        <taxon>Bacteria</taxon>
        <taxon>Candidatus Blackallbacteria</taxon>
    </lineage>
</organism>
<dbReference type="SUPFAM" id="SSF49478">
    <property type="entry name" value="Cna protein B-type domain"/>
    <property type="match status" value="1"/>
</dbReference>
<evidence type="ECO:0008006" key="4">
    <source>
        <dbReference type="Google" id="ProtNLM"/>
    </source>
</evidence>
<sequence>MLQRIYLATLASALMLAACAPQPQIQPLANSLALRAQSAGHVIDDSDISAPVKVNQIPILEKEAKREGNQLIFRAVSLNRQSPLPLASNRLELVGQFKYYDLQAQLIPAANATVSLYQGSRAVAQAITDAEGHWSLIAPAPGAYQIRYSFANPRWSIERYSWEGPSLQVQNALDTGVYALEKGTKNSEVGLIHEVYNRALRLFSREQMDLSWWKTRIKTIWPGSGDYYSYYTVNLTGAQQWDVNGHEIGHAIYDQALNANSTGGQHKIDECYNGTLAFSEGFATFFSGAVQLERNAQDAHFGSSLVPRRAPIRIENTPSDVCPGNRNEWRVASVIWDLYDTHEDQADHLNLSLKEIFSAFGQANKPAINTALDAYQLLKERVPAASLPMLRSVFEQNTMEVKD</sequence>
<dbReference type="EMBL" id="PFFQ01000063">
    <property type="protein sequence ID" value="PIW14190.1"/>
    <property type="molecule type" value="Genomic_DNA"/>
</dbReference>
<evidence type="ECO:0000313" key="3">
    <source>
        <dbReference type="Proteomes" id="UP000231019"/>
    </source>
</evidence>
<dbReference type="Proteomes" id="UP000231019">
    <property type="component" value="Unassembled WGS sequence"/>
</dbReference>
<dbReference type="AlphaFoldDB" id="A0A2M7FZD2"/>